<sequence length="65" mass="6850">MDRTTRRPDAVALIAGLLSLLVAVLGITGSDLLTVVDLRWVLAGAAVLAGIAFLVASLRHARRQD</sequence>
<dbReference type="RefSeq" id="WP_349297693.1">
    <property type="nucleotide sequence ID" value="NZ_JBEDNQ010000003.1"/>
</dbReference>
<gene>
    <name evidence="2" type="ORF">WIS52_09130</name>
</gene>
<dbReference type="Proteomes" id="UP001494902">
    <property type="component" value="Unassembled WGS sequence"/>
</dbReference>
<comment type="caution">
    <text evidence="2">The sequence shown here is derived from an EMBL/GenBank/DDBJ whole genome shotgun (WGS) entry which is preliminary data.</text>
</comment>
<feature type="transmembrane region" description="Helical" evidence="1">
    <location>
        <begin position="40"/>
        <end position="58"/>
    </location>
</feature>
<evidence type="ECO:0000313" key="2">
    <source>
        <dbReference type="EMBL" id="MEQ3550630.1"/>
    </source>
</evidence>
<evidence type="ECO:0000313" key="3">
    <source>
        <dbReference type="Proteomes" id="UP001494902"/>
    </source>
</evidence>
<proteinExistence type="predicted"/>
<accession>A0ABV1K819</accession>
<evidence type="ECO:0000256" key="1">
    <source>
        <dbReference type="SAM" id="Phobius"/>
    </source>
</evidence>
<organism evidence="2 3">
    <name type="scientific">Pseudonocardia nematodicida</name>
    <dbReference type="NCBI Taxonomy" id="1206997"/>
    <lineage>
        <taxon>Bacteria</taxon>
        <taxon>Bacillati</taxon>
        <taxon>Actinomycetota</taxon>
        <taxon>Actinomycetes</taxon>
        <taxon>Pseudonocardiales</taxon>
        <taxon>Pseudonocardiaceae</taxon>
        <taxon>Pseudonocardia</taxon>
    </lineage>
</organism>
<protein>
    <submittedName>
        <fullName evidence="2">Uncharacterized protein</fullName>
    </submittedName>
</protein>
<keyword evidence="1" id="KW-1133">Transmembrane helix</keyword>
<dbReference type="EMBL" id="JBEDNQ010000003">
    <property type="protein sequence ID" value="MEQ3550630.1"/>
    <property type="molecule type" value="Genomic_DNA"/>
</dbReference>
<keyword evidence="1" id="KW-0812">Transmembrane</keyword>
<keyword evidence="1" id="KW-0472">Membrane</keyword>
<reference evidence="2 3" key="1">
    <citation type="submission" date="2024-03" db="EMBL/GenBank/DDBJ databases">
        <title>Draft genome sequence of Pseudonocardia nematodicida JCM 31783.</title>
        <authorList>
            <person name="Butdee W."/>
            <person name="Duangmal K."/>
        </authorList>
    </citation>
    <scope>NUCLEOTIDE SEQUENCE [LARGE SCALE GENOMIC DNA]</scope>
    <source>
        <strain evidence="2 3">JCM 31783</strain>
    </source>
</reference>
<name>A0ABV1K819_9PSEU</name>
<keyword evidence="3" id="KW-1185">Reference proteome</keyword>